<evidence type="ECO:0000256" key="7">
    <source>
        <dbReference type="ARBA" id="ARBA00035398"/>
    </source>
</evidence>
<accession>U5ENH7</accession>
<keyword evidence="4" id="KW-0496">Mitochondrion</keyword>
<dbReference type="PANTHER" id="PTHR31542">
    <property type="entry name" value="39A RIBOSOMAL PROTEIN L50, MITOCHONDRIAL"/>
    <property type="match status" value="1"/>
</dbReference>
<proteinExistence type="evidence at transcript level"/>
<name>U5ENH7_9DIPT</name>
<keyword evidence="5" id="KW-0687">Ribonucleoprotein</keyword>
<reference evidence="8" key="1">
    <citation type="journal article" date="2014" name="Insect Biochem. Mol. Biol.">
        <title>An insight into the sialome of the frog biting fly, Corethrella appendiculata.</title>
        <authorList>
            <person name="Ribeiro J.M.C."/>
            <person name="Chagas A.C."/>
            <person name="Pham V.M."/>
            <person name="Lounibos L.P."/>
            <person name="Calvo E."/>
        </authorList>
    </citation>
    <scope>NUCLEOTIDE SEQUENCE</scope>
    <source>
        <tissue evidence="8">Salivary glands</tissue>
    </source>
</reference>
<evidence type="ECO:0000256" key="6">
    <source>
        <dbReference type="ARBA" id="ARBA00035183"/>
    </source>
</evidence>
<dbReference type="InterPro" id="IPR018305">
    <property type="entry name" value="Ribosomal_m50"/>
</dbReference>
<evidence type="ECO:0000313" key="8">
    <source>
        <dbReference type="EMBL" id="JAB55792.1"/>
    </source>
</evidence>
<sequence length="198" mass="22825">MAAITKNIPRRIFSNYQSIRFYASSNRVKRIVKKPLRKIEGQLQSTVESLASRGYLRAYKEYEPSSDVADKINEICAINNVNSADKKFRDLEEKFQFLKACTQAFNHSIPNSQLYEIENVADVIKFYRTPVDTTLPLDGLKTVELPENLHIQHEYVRFNPETDTMFGGKTAFPKSSQIVTGLKYKDKYKGFLAKKSWP</sequence>
<evidence type="ECO:0000256" key="4">
    <source>
        <dbReference type="ARBA" id="ARBA00023128"/>
    </source>
</evidence>
<dbReference type="AlphaFoldDB" id="U5ENH7"/>
<organism evidence="8">
    <name type="scientific">Corethrella appendiculata</name>
    <dbReference type="NCBI Taxonomy" id="1370023"/>
    <lineage>
        <taxon>Eukaryota</taxon>
        <taxon>Metazoa</taxon>
        <taxon>Ecdysozoa</taxon>
        <taxon>Arthropoda</taxon>
        <taxon>Hexapoda</taxon>
        <taxon>Insecta</taxon>
        <taxon>Pterygota</taxon>
        <taxon>Neoptera</taxon>
        <taxon>Endopterygota</taxon>
        <taxon>Diptera</taxon>
        <taxon>Nematocera</taxon>
        <taxon>Culicoidea</taxon>
        <taxon>Chaoboridae</taxon>
        <taxon>Corethrella</taxon>
    </lineage>
</organism>
<protein>
    <recommendedName>
        <fullName evidence="6">Large ribosomal subunit protein mL50</fullName>
    </recommendedName>
    <alternativeName>
        <fullName evidence="7">39S ribosomal protein L50, mitochondrial</fullName>
    </alternativeName>
</protein>
<evidence type="ECO:0000256" key="1">
    <source>
        <dbReference type="ARBA" id="ARBA00004173"/>
    </source>
</evidence>
<keyword evidence="3 8" id="KW-0689">Ribosomal protein</keyword>
<dbReference type="GO" id="GO:0005762">
    <property type="term" value="C:mitochondrial large ribosomal subunit"/>
    <property type="evidence" value="ECO:0007669"/>
    <property type="project" value="TreeGrafter"/>
</dbReference>
<comment type="similarity">
    <text evidence="2">Belongs to the mitochondrion-specific ribosomal protein mL50 family.</text>
</comment>
<dbReference type="PANTHER" id="PTHR31542:SF1">
    <property type="entry name" value="LARGE RIBOSOMAL SUBUNIT PROTEIN ML50"/>
    <property type="match status" value="1"/>
</dbReference>
<evidence type="ECO:0000256" key="5">
    <source>
        <dbReference type="ARBA" id="ARBA00023274"/>
    </source>
</evidence>
<dbReference type="EMBL" id="GANO01004079">
    <property type="protein sequence ID" value="JAB55792.1"/>
    <property type="molecule type" value="mRNA"/>
</dbReference>
<dbReference type="Pfam" id="PF10501">
    <property type="entry name" value="Ribosomal_L50"/>
    <property type="match status" value="1"/>
</dbReference>
<comment type="subcellular location">
    <subcellularLocation>
        <location evidence="1">Mitochondrion</location>
    </subcellularLocation>
</comment>
<evidence type="ECO:0000256" key="2">
    <source>
        <dbReference type="ARBA" id="ARBA00008860"/>
    </source>
</evidence>
<evidence type="ECO:0000256" key="3">
    <source>
        <dbReference type="ARBA" id="ARBA00022980"/>
    </source>
</evidence>